<keyword evidence="3" id="KW-1185">Reference proteome</keyword>
<dbReference type="AlphaFoldDB" id="A0A2I0JCR8"/>
<feature type="region of interest" description="Disordered" evidence="1">
    <location>
        <begin position="1"/>
        <end position="35"/>
    </location>
</feature>
<name>A0A2I0JCR8_PUNGR</name>
<reference evidence="2 3" key="1">
    <citation type="submission" date="2017-11" db="EMBL/GenBank/DDBJ databases">
        <title>De-novo sequencing of pomegranate (Punica granatum L.) genome.</title>
        <authorList>
            <person name="Akparov Z."/>
            <person name="Amiraslanov A."/>
            <person name="Hajiyeva S."/>
            <person name="Abbasov M."/>
            <person name="Kaur K."/>
            <person name="Hamwieh A."/>
            <person name="Solovyev V."/>
            <person name="Salamov A."/>
            <person name="Braich B."/>
            <person name="Kosarev P."/>
            <person name="Mahmoud A."/>
            <person name="Hajiyev E."/>
            <person name="Babayeva S."/>
            <person name="Izzatullayeva V."/>
            <person name="Mammadov A."/>
            <person name="Mammadov A."/>
            <person name="Sharifova S."/>
            <person name="Ojaghi J."/>
            <person name="Eynullazada K."/>
            <person name="Bayramov B."/>
            <person name="Abdulazimova A."/>
            <person name="Shahmuradov I."/>
        </authorList>
    </citation>
    <scope>NUCLEOTIDE SEQUENCE [LARGE SCALE GENOMIC DNA]</scope>
    <source>
        <strain evidence="3">cv. AG2017</strain>
        <tissue evidence="2">Leaf</tissue>
    </source>
</reference>
<evidence type="ECO:0000256" key="1">
    <source>
        <dbReference type="SAM" id="MobiDB-lite"/>
    </source>
</evidence>
<gene>
    <name evidence="2" type="ORF">CRG98_025538</name>
</gene>
<feature type="compositionally biased region" description="Basic residues" evidence="1">
    <location>
        <begin position="22"/>
        <end position="31"/>
    </location>
</feature>
<accession>A0A2I0JCR8</accession>
<dbReference type="EMBL" id="PGOL01001813">
    <property type="protein sequence ID" value="PKI54044.1"/>
    <property type="molecule type" value="Genomic_DNA"/>
</dbReference>
<dbReference type="Proteomes" id="UP000233551">
    <property type="component" value="Unassembled WGS sequence"/>
</dbReference>
<evidence type="ECO:0000313" key="3">
    <source>
        <dbReference type="Proteomes" id="UP000233551"/>
    </source>
</evidence>
<evidence type="ECO:0000313" key="2">
    <source>
        <dbReference type="EMBL" id="PKI54044.1"/>
    </source>
</evidence>
<organism evidence="2 3">
    <name type="scientific">Punica granatum</name>
    <name type="common">Pomegranate</name>
    <dbReference type="NCBI Taxonomy" id="22663"/>
    <lineage>
        <taxon>Eukaryota</taxon>
        <taxon>Viridiplantae</taxon>
        <taxon>Streptophyta</taxon>
        <taxon>Embryophyta</taxon>
        <taxon>Tracheophyta</taxon>
        <taxon>Spermatophyta</taxon>
        <taxon>Magnoliopsida</taxon>
        <taxon>eudicotyledons</taxon>
        <taxon>Gunneridae</taxon>
        <taxon>Pentapetalae</taxon>
        <taxon>rosids</taxon>
        <taxon>malvids</taxon>
        <taxon>Myrtales</taxon>
        <taxon>Lythraceae</taxon>
        <taxon>Punica</taxon>
    </lineage>
</organism>
<comment type="caution">
    <text evidence="2">The sequence shown here is derived from an EMBL/GenBank/DDBJ whole genome shotgun (WGS) entry which is preliminary data.</text>
</comment>
<evidence type="ECO:0008006" key="4">
    <source>
        <dbReference type="Google" id="ProtNLM"/>
    </source>
</evidence>
<protein>
    <recommendedName>
        <fullName evidence="4">CCHC-type domain-containing protein</fullName>
    </recommendedName>
</protein>
<proteinExistence type="predicted"/>
<sequence length="92" mass="10244">MANKRKDKEVVLVDNASSNKTDKKKKKKSKKGFVPLSSDGVSMNKGKAKVAADKGTCFCCSKDGYWKRNRPQYLALLKANTGKKYSEGYLAY</sequence>
<feature type="compositionally biased region" description="Basic and acidic residues" evidence="1">
    <location>
        <begin position="1"/>
        <end position="11"/>
    </location>
</feature>